<dbReference type="AlphaFoldDB" id="A0A6A6W0B5"/>
<proteinExistence type="predicted"/>
<dbReference type="EMBL" id="ML996576">
    <property type="protein sequence ID" value="KAF2755983.1"/>
    <property type="molecule type" value="Genomic_DNA"/>
</dbReference>
<sequence length="162" mass="17915">MFALFKLILALCVSFVAATTCEMGDGGIKSPQPGDVITMTKPFNLTYCAYAYYKVQTIDIDVVVIRCGSKAGDPCPDFVSGEEIVHHLKRVEGEEYGYQVDATVLRSGGGDRGGQWAIGVLEHATGYYVQMAIYNHHVPVTFVLPDEPEDRSMRRYARDLRG</sequence>
<feature type="signal peptide" evidence="1">
    <location>
        <begin position="1"/>
        <end position="18"/>
    </location>
</feature>
<dbReference type="OrthoDB" id="2915756at2759"/>
<dbReference type="Proteomes" id="UP000799437">
    <property type="component" value="Unassembled WGS sequence"/>
</dbReference>
<dbReference type="GeneID" id="54486696"/>
<evidence type="ECO:0000313" key="3">
    <source>
        <dbReference type="Proteomes" id="UP000799437"/>
    </source>
</evidence>
<dbReference type="RefSeq" id="XP_033598434.1">
    <property type="nucleotide sequence ID" value="XM_033745642.1"/>
</dbReference>
<reference evidence="2" key="1">
    <citation type="journal article" date="2020" name="Stud. Mycol.">
        <title>101 Dothideomycetes genomes: a test case for predicting lifestyles and emergence of pathogens.</title>
        <authorList>
            <person name="Haridas S."/>
            <person name="Albert R."/>
            <person name="Binder M."/>
            <person name="Bloem J."/>
            <person name="Labutti K."/>
            <person name="Salamov A."/>
            <person name="Andreopoulos B."/>
            <person name="Baker S."/>
            <person name="Barry K."/>
            <person name="Bills G."/>
            <person name="Bluhm B."/>
            <person name="Cannon C."/>
            <person name="Castanera R."/>
            <person name="Culley D."/>
            <person name="Daum C."/>
            <person name="Ezra D."/>
            <person name="Gonzalez J."/>
            <person name="Henrissat B."/>
            <person name="Kuo A."/>
            <person name="Liang C."/>
            <person name="Lipzen A."/>
            <person name="Lutzoni F."/>
            <person name="Magnuson J."/>
            <person name="Mondo S."/>
            <person name="Nolan M."/>
            <person name="Ohm R."/>
            <person name="Pangilinan J."/>
            <person name="Park H.-J."/>
            <person name="Ramirez L."/>
            <person name="Alfaro M."/>
            <person name="Sun H."/>
            <person name="Tritt A."/>
            <person name="Yoshinaga Y."/>
            <person name="Zwiers L.-H."/>
            <person name="Turgeon B."/>
            <person name="Goodwin S."/>
            <person name="Spatafora J."/>
            <person name="Crous P."/>
            <person name="Grigoriev I."/>
        </authorList>
    </citation>
    <scope>NUCLEOTIDE SEQUENCE</scope>
    <source>
        <strain evidence="2">CBS 121739</strain>
    </source>
</reference>
<organism evidence="2 3">
    <name type="scientific">Pseudovirgaria hyperparasitica</name>
    <dbReference type="NCBI Taxonomy" id="470096"/>
    <lineage>
        <taxon>Eukaryota</taxon>
        <taxon>Fungi</taxon>
        <taxon>Dikarya</taxon>
        <taxon>Ascomycota</taxon>
        <taxon>Pezizomycotina</taxon>
        <taxon>Dothideomycetes</taxon>
        <taxon>Dothideomycetes incertae sedis</taxon>
        <taxon>Acrospermales</taxon>
        <taxon>Acrospermaceae</taxon>
        <taxon>Pseudovirgaria</taxon>
    </lineage>
</organism>
<keyword evidence="3" id="KW-1185">Reference proteome</keyword>
<accession>A0A6A6W0B5</accession>
<name>A0A6A6W0B5_9PEZI</name>
<feature type="chain" id="PRO_5025454138" evidence="1">
    <location>
        <begin position="19"/>
        <end position="162"/>
    </location>
</feature>
<protein>
    <submittedName>
        <fullName evidence="2">Uncharacterized protein</fullName>
    </submittedName>
</protein>
<evidence type="ECO:0000313" key="2">
    <source>
        <dbReference type="EMBL" id="KAF2755983.1"/>
    </source>
</evidence>
<evidence type="ECO:0000256" key="1">
    <source>
        <dbReference type="SAM" id="SignalP"/>
    </source>
</evidence>
<keyword evidence="1" id="KW-0732">Signal</keyword>
<gene>
    <name evidence="2" type="ORF">EJ05DRAFT_487802</name>
</gene>